<feature type="region of interest" description="Disordered" evidence="1">
    <location>
        <begin position="38"/>
        <end position="103"/>
    </location>
</feature>
<comment type="caution">
    <text evidence="2">The sequence shown here is derived from an EMBL/GenBank/DDBJ whole genome shotgun (WGS) entry which is preliminary data.</text>
</comment>
<protein>
    <submittedName>
        <fullName evidence="2">Uncharacterized protein</fullName>
    </submittedName>
</protein>
<sequence length="405" mass="43292">MYILHTFWREVWVAIAQHRPPAPPNALIRTHLRWPQAPVRAAPKRSPAALSTTFAHSEVGDKAGVPSEASERAHGCPPTPPDSADSANARMLTEPHGTPSPLPLPPRAMQAAYHLYVRSSASPEHLSALSGCSLLGYGLDAAASGRNCVREQQQCEVRARASTACFCTLFGGTPKRIRATACCSTPHGLRCALQDCARVGTRSILPRVDCPAERGCARPWHGDATINYGTPPHISPTRANLILLFYELWTTRGGGGERARGAPAGVTHRCDVTSGASAWHASVAAAGAPRATLISPRATLISPRATLISPPGLDMGIARLAGGQRQAHGTAFAGPVKLVYSLQTDLRIFTGWFTNLGTAKGETTNRKPQSTNRKPQTANHKPQTAKHKPQSTDYKLQPQSANHNC</sequence>
<feature type="region of interest" description="Disordered" evidence="1">
    <location>
        <begin position="357"/>
        <end position="405"/>
    </location>
</feature>
<evidence type="ECO:0000313" key="2">
    <source>
        <dbReference type="EMBL" id="TRM60899.1"/>
    </source>
</evidence>
<evidence type="ECO:0000313" key="3">
    <source>
        <dbReference type="Proteomes" id="UP000320762"/>
    </source>
</evidence>
<feature type="compositionally biased region" description="Polar residues" evidence="1">
    <location>
        <begin position="366"/>
        <end position="382"/>
    </location>
</feature>
<accession>A0A550C7Y5</accession>
<evidence type="ECO:0000256" key="1">
    <source>
        <dbReference type="SAM" id="MobiDB-lite"/>
    </source>
</evidence>
<name>A0A550C7Y5_9AGAR</name>
<feature type="compositionally biased region" description="Polar residues" evidence="1">
    <location>
        <begin position="391"/>
        <end position="405"/>
    </location>
</feature>
<proteinExistence type="predicted"/>
<keyword evidence="3" id="KW-1185">Reference proteome</keyword>
<dbReference type="AlphaFoldDB" id="A0A550C7Y5"/>
<dbReference type="EMBL" id="VDMD01000019">
    <property type="protein sequence ID" value="TRM60899.1"/>
    <property type="molecule type" value="Genomic_DNA"/>
</dbReference>
<dbReference type="Proteomes" id="UP000320762">
    <property type="component" value="Unassembled WGS sequence"/>
</dbReference>
<dbReference type="OrthoDB" id="10668841at2759"/>
<gene>
    <name evidence="2" type="ORF">BD626DRAFT_538443</name>
</gene>
<organism evidence="2 3">
    <name type="scientific">Schizophyllum amplum</name>
    <dbReference type="NCBI Taxonomy" id="97359"/>
    <lineage>
        <taxon>Eukaryota</taxon>
        <taxon>Fungi</taxon>
        <taxon>Dikarya</taxon>
        <taxon>Basidiomycota</taxon>
        <taxon>Agaricomycotina</taxon>
        <taxon>Agaricomycetes</taxon>
        <taxon>Agaricomycetidae</taxon>
        <taxon>Agaricales</taxon>
        <taxon>Schizophyllaceae</taxon>
        <taxon>Schizophyllum</taxon>
    </lineage>
</organism>
<reference evidence="2 3" key="1">
    <citation type="journal article" date="2019" name="New Phytol.">
        <title>Comparative genomics reveals unique wood-decay strategies and fruiting body development in the Schizophyllaceae.</title>
        <authorList>
            <person name="Almasi E."/>
            <person name="Sahu N."/>
            <person name="Krizsan K."/>
            <person name="Balint B."/>
            <person name="Kovacs G.M."/>
            <person name="Kiss B."/>
            <person name="Cseklye J."/>
            <person name="Drula E."/>
            <person name="Henrissat B."/>
            <person name="Nagy I."/>
            <person name="Chovatia M."/>
            <person name="Adam C."/>
            <person name="LaButti K."/>
            <person name="Lipzen A."/>
            <person name="Riley R."/>
            <person name="Grigoriev I.V."/>
            <person name="Nagy L.G."/>
        </authorList>
    </citation>
    <scope>NUCLEOTIDE SEQUENCE [LARGE SCALE GENOMIC DNA]</scope>
    <source>
        <strain evidence="2 3">NL-1724</strain>
    </source>
</reference>